<dbReference type="Gene3D" id="3.30.200.20">
    <property type="entry name" value="Phosphorylase Kinase, domain 1"/>
    <property type="match status" value="1"/>
</dbReference>
<keyword evidence="10 14" id="KW-0067">ATP-binding</keyword>
<dbReference type="VEuPathDB" id="FungiDB:H310_03227"/>
<dbReference type="eggNOG" id="KOG0032">
    <property type="taxonomic scope" value="Eukaryota"/>
</dbReference>
<evidence type="ECO:0000256" key="14">
    <source>
        <dbReference type="PROSITE-ProRule" id="PRU10141"/>
    </source>
</evidence>
<feature type="domain" description="EF-hand" evidence="17">
    <location>
        <begin position="351"/>
        <end position="386"/>
    </location>
</feature>
<feature type="binding site" evidence="14">
    <location>
        <position position="77"/>
    </location>
    <ligand>
        <name>ATP</name>
        <dbReference type="ChEBI" id="CHEBI:30616"/>
    </ligand>
</feature>
<evidence type="ECO:0000256" key="3">
    <source>
        <dbReference type="ARBA" id="ARBA00022527"/>
    </source>
</evidence>
<evidence type="ECO:0000313" key="18">
    <source>
        <dbReference type="EMBL" id="ETW05464.1"/>
    </source>
</evidence>
<dbReference type="FunFam" id="3.30.200.20:FF:000315">
    <property type="entry name" value="Calcium-dependent protein kinase 3"/>
    <property type="match status" value="1"/>
</dbReference>
<keyword evidence="4" id="KW-0808">Transferase</keyword>
<dbReference type="GeneID" id="20080277"/>
<reference evidence="18" key="1">
    <citation type="submission" date="2013-12" db="EMBL/GenBank/DDBJ databases">
        <title>The Genome Sequence of Aphanomyces invadans NJM9701.</title>
        <authorList>
            <consortium name="The Broad Institute Genomics Platform"/>
            <person name="Russ C."/>
            <person name="Tyler B."/>
            <person name="van West P."/>
            <person name="Dieguez-Uribeondo J."/>
            <person name="Young S.K."/>
            <person name="Zeng Q."/>
            <person name="Gargeya S."/>
            <person name="Fitzgerald M."/>
            <person name="Abouelleil A."/>
            <person name="Alvarado L."/>
            <person name="Chapman S.B."/>
            <person name="Gainer-Dewar J."/>
            <person name="Goldberg J."/>
            <person name="Griggs A."/>
            <person name="Gujja S."/>
            <person name="Hansen M."/>
            <person name="Howarth C."/>
            <person name="Imamovic A."/>
            <person name="Ireland A."/>
            <person name="Larimer J."/>
            <person name="McCowan C."/>
            <person name="Murphy C."/>
            <person name="Pearson M."/>
            <person name="Poon T.W."/>
            <person name="Priest M."/>
            <person name="Roberts A."/>
            <person name="Saif S."/>
            <person name="Shea T."/>
            <person name="Sykes S."/>
            <person name="Wortman J."/>
            <person name="Nusbaum C."/>
            <person name="Birren B."/>
        </authorList>
    </citation>
    <scope>NUCLEOTIDE SEQUENCE [LARGE SCALE GENOMIC DNA]</scope>
    <source>
        <strain evidence="18">NJM9701</strain>
    </source>
</reference>
<evidence type="ECO:0000256" key="8">
    <source>
        <dbReference type="ARBA" id="ARBA00022777"/>
    </source>
</evidence>
<evidence type="ECO:0000259" key="17">
    <source>
        <dbReference type="PROSITE" id="PS50222"/>
    </source>
</evidence>
<dbReference type="InterPro" id="IPR008271">
    <property type="entry name" value="Ser/Thr_kinase_AS"/>
</dbReference>
<proteinExistence type="inferred from homology"/>
<dbReference type="FunFam" id="1.10.510.10:FF:000571">
    <property type="entry name" value="Maternal embryonic leucine zipper kinase"/>
    <property type="match status" value="1"/>
</dbReference>
<comment type="cofactor">
    <cofactor evidence="1">
        <name>Mg(2+)</name>
        <dbReference type="ChEBI" id="CHEBI:18420"/>
    </cofactor>
</comment>
<evidence type="ECO:0000256" key="4">
    <source>
        <dbReference type="ARBA" id="ARBA00022679"/>
    </source>
</evidence>
<feature type="region of interest" description="Disordered" evidence="15">
    <location>
        <begin position="1"/>
        <end position="24"/>
    </location>
</feature>
<dbReference type="PROSITE" id="PS50222">
    <property type="entry name" value="EF_HAND_2"/>
    <property type="match status" value="2"/>
</dbReference>
<name>A0A024UGS0_9STRA</name>
<evidence type="ECO:0000256" key="13">
    <source>
        <dbReference type="ARBA" id="ARBA00048679"/>
    </source>
</evidence>
<dbReference type="SUPFAM" id="SSF56112">
    <property type="entry name" value="Protein kinase-like (PK-like)"/>
    <property type="match status" value="1"/>
</dbReference>
<dbReference type="InterPro" id="IPR002048">
    <property type="entry name" value="EF_hand_dom"/>
</dbReference>
<dbReference type="InterPro" id="IPR017441">
    <property type="entry name" value="Protein_kinase_ATP_BS"/>
</dbReference>
<dbReference type="GO" id="GO:0004674">
    <property type="term" value="F:protein serine/threonine kinase activity"/>
    <property type="evidence" value="ECO:0007669"/>
    <property type="project" value="UniProtKB-KW"/>
</dbReference>
<dbReference type="InterPro" id="IPR050205">
    <property type="entry name" value="CDPK_Ser/Thr_kinases"/>
</dbReference>
<evidence type="ECO:0000256" key="6">
    <source>
        <dbReference type="ARBA" id="ARBA00022737"/>
    </source>
</evidence>
<evidence type="ECO:0000256" key="7">
    <source>
        <dbReference type="ARBA" id="ARBA00022741"/>
    </source>
</evidence>
<dbReference type="InterPro" id="IPR000719">
    <property type="entry name" value="Prot_kinase_dom"/>
</dbReference>
<evidence type="ECO:0000259" key="16">
    <source>
        <dbReference type="PROSITE" id="PS50011"/>
    </source>
</evidence>
<dbReference type="SMART" id="SM00054">
    <property type="entry name" value="EFh"/>
    <property type="match status" value="4"/>
</dbReference>
<dbReference type="STRING" id="157072.A0A024UGS0"/>
<protein>
    <recommendedName>
        <fullName evidence="2">non-specific serine/threonine protein kinase</fullName>
        <ecNumber evidence="2">2.7.11.1</ecNumber>
    </recommendedName>
</protein>
<dbReference type="CDD" id="cd05117">
    <property type="entry name" value="STKc_CAMK"/>
    <property type="match status" value="1"/>
</dbReference>
<dbReference type="Gene3D" id="1.10.238.10">
    <property type="entry name" value="EF-hand"/>
    <property type="match status" value="1"/>
</dbReference>
<dbReference type="InterPro" id="IPR018247">
    <property type="entry name" value="EF_Hand_1_Ca_BS"/>
</dbReference>
<dbReference type="GO" id="GO:0005524">
    <property type="term" value="F:ATP binding"/>
    <property type="evidence" value="ECO:0007669"/>
    <property type="project" value="UniProtKB-UniRule"/>
</dbReference>
<comment type="catalytic activity">
    <reaction evidence="13">
        <text>L-seryl-[protein] + ATP = O-phospho-L-seryl-[protein] + ADP + H(+)</text>
        <dbReference type="Rhea" id="RHEA:17989"/>
        <dbReference type="Rhea" id="RHEA-COMP:9863"/>
        <dbReference type="Rhea" id="RHEA-COMP:11604"/>
        <dbReference type="ChEBI" id="CHEBI:15378"/>
        <dbReference type="ChEBI" id="CHEBI:29999"/>
        <dbReference type="ChEBI" id="CHEBI:30616"/>
        <dbReference type="ChEBI" id="CHEBI:83421"/>
        <dbReference type="ChEBI" id="CHEBI:456216"/>
        <dbReference type="EC" id="2.7.11.1"/>
    </reaction>
</comment>
<dbReference type="OrthoDB" id="40902at2759"/>
<evidence type="ECO:0000256" key="10">
    <source>
        <dbReference type="ARBA" id="ARBA00022840"/>
    </source>
</evidence>
<keyword evidence="5" id="KW-0479">Metal-binding</keyword>
<keyword evidence="9" id="KW-0106">Calcium</keyword>
<dbReference type="InterPro" id="IPR011992">
    <property type="entry name" value="EF-hand-dom_pair"/>
</dbReference>
<keyword evidence="6" id="KW-0677">Repeat</keyword>
<keyword evidence="3" id="KW-0723">Serine/threonine-protein kinase</keyword>
<feature type="compositionally biased region" description="Basic and acidic residues" evidence="15">
    <location>
        <begin position="1"/>
        <end position="12"/>
    </location>
</feature>
<dbReference type="SUPFAM" id="SSF47473">
    <property type="entry name" value="EF-hand"/>
    <property type="match status" value="1"/>
</dbReference>
<evidence type="ECO:0000256" key="5">
    <source>
        <dbReference type="ARBA" id="ARBA00022723"/>
    </source>
</evidence>
<sequence>MGCNNSKEEDVQNPRMQPVRASGLDHMPDDLASDLVQHTIVKDISDTFEFLDVIGEGSFGSVMKATNKKTNKTWAVKVVELNNELDKKALLNEIGIVKRLQHPNIVRVIASYEDSKRMYMVMQLLPGAELFTHLHVRGRQFNEAEVRKLILCLLRAVSYLHSNQITHRDLKLENLLLENENQPTSLKLIDFGLSKFVKKGERMQQSLGTIDYVAPEVLDGDYNEKCDLWSVGVICYELVTRVSPFHGETNDDTMHKIFDGIKPSFFHGEVWQTVSPDCIHFIKSLIQEDPSERLSAEQALNHRWIRTSATGVIDDNKRQLFMKMVSFGKNCSQLKSTAMLSVAMGVSEEHIKPEIVSEVFHSMDKDKDGTLNADEFCEALEEYGIGHDEALGVFSRMDQSKRGKINYIEFVAAVLDEFGDDTMKEAFAILDAEKTGRISVVGLQSVFKNAKEADLKAMVASADVKGDGSVDFEEFKLMFAPDAPPTKPSLATITETPPSPSSAINFVAQSSQAALLGAGDSSVMSDAAVPLQPAGVPPA</sequence>
<feature type="domain" description="Protein kinase" evidence="16">
    <location>
        <begin position="48"/>
        <end position="305"/>
    </location>
</feature>
<comment type="catalytic activity">
    <reaction evidence="12">
        <text>L-threonyl-[protein] + ATP = O-phospho-L-threonyl-[protein] + ADP + H(+)</text>
        <dbReference type="Rhea" id="RHEA:46608"/>
        <dbReference type="Rhea" id="RHEA-COMP:11060"/>
        <dbReference type="Rhea" id="RHEA-COMP:11605"/>
        <dbReference type="ChEBI" id="CHEBI:15378"/>
        <dbReference type="ChEBI" id="CHEBI:30013"/>
        <dbReference type="ChEBI" id="CHEBI:30616"/>
        <dbReference type="ChEBI" id="CHEBI:61977"/>
        <dbReference type="ChEBI" id="CHEBI:456216"/>
        <dbReference type="EC" id="2.7.11.1"/>
    </reaction>
</comment>
<accession>A0A024UGS0</accession>
<evidence type="ECO:0000256" key="15">
    <source>
        <dbReference type="SAM" id="MobiDB-lite"/>
    </source>
</evidence>
<evidence type="ECO:0000256" key="2">
    <source>
        <dbReference type="ARBA" id="ARBA00012513"/>
    </source>
</evidence>
<keyword evidence="7 14" id="KW-0547">Nucleotide-binding</keyword>
<dbReference type="Pfam" id="PF00069">
    <property type="entry name" value="Pkinase"/>
    <property type="match status" value="1"/>
</dbReference>
<evidence type="ECO:0000256" key="12">
    <source>
        <dbReference type="ARBA" id="ARBA00047899"/>
    </source>
</evidence>
<dbReference type="AlphaFoldDB" id="A0A024UGS0"/>
<dbReference type="GO" id="GO:0005509">
    <property type="term" value="F:calcium ion binding"/>
    <property type="evidence" value="ECO:0007669"/>
    <property type="project" value="InterPro"/>
</dbReference>
<dbReference type="PROSITE" id="PS00108">
    <property type="entry name" value="PROTEIN_KINASE_ST"/>
    <property type="match status" value="1"/>
</dbReference>
<keyword evidence="8 18" id="KW-0418">Kinase</keyword>
<gene>
    <name evidence="18" type="ORF">H310_03227</name>
</gene>
<evidence type="ECO:0000256" key="11">
    <source>
        <dbReference type="ARBA" id="ARBA00024334"/>
    </source>
</evidence>
<comment type="similarity">
    <text evidence="11">Belongs to the protein kinase superfamily. Ser/Thr protein kinase family. CDPK subfamily.</text>
</comment>
<dbReference type="EMBL" id="KI913956">
    <property type="protein sequence ID" value="ETW05464.1"/>
    <property type="molecule type" value="Genomic_DNA"/>
</dbReference>
<dbReference type="RefSeq" id="XP_008865241.1">
    <property type="nucleotide sequence ID" value="XM_008867019.1"/>
</dbReference>
<organism evidence="18">
    <name type="scientific">Aphanomyces invadans</name>
    <dbReference type="NCBI Taxonomy" id="157072"/>
    <lineage>
        <taxon>Eukaryota</taxon>
        <taxon>Sar</taxon>
        <taxon>Stramenopiles</taxon>
        <taxon>Oomycota</taxon>
        <taxon>Saprolegniomycetes</taxon>
        <taxon>Saprolegniales</taxon>
        <taxon>Verrucalvaceae</taxon>
        <taxon>Aphanomyces</taxon>
    </lineage>
</organism>
<feature type="domain" description="EF-hand" evidence="17">
    <location>
        <begin position="450"/>
        <end position="485"/>
    </location>
</feature>
<evidence type="ECO:0000256" key="1">
    <source>
        <dbReference type="ARBA" id="ARBA00001946"/>
    </source>
</evidence>
<dbReference type="InterPro" id="IPR011009">
    <property type="entry name" value="Kinase-like_dom_sf"/>
</dbReference>
<dbReference type="CDD" id="cd00051">
    <property type="entry name" value="EFh"/>
    <property type="match status" value="1"/>
</dbReference>
<dbReference type="Pfam" id="PF13499">
    <property type="entry name" value="EF-hand_7"/>
    <property type="match status" value="2"/>
</dbReference>
<dbReference type="PANTHER" id="PTHR24349">
    <property type="entry name" value="SERINE/THREONINE-PROTEIN KINASE"/>
    <property type="match status" value="1"/>
</dbReference>
<dbReference type="Gene3D" id="1.10.510.10">
    <property type="entry name" value="Transferase(Phosphotransferase) domain 1"/>
    <property type="match status" value="1"/>
</dbReference>
<dbReference type="SMART" id="SM00220">
    <property type="entry name" value="S_TKc"/>
    <property type="match status" value="1"/>
</dbReference>
<dbReference type="PROSITE" id="PS50011">
    <property type="entry name" value="PROTEIN_KINASE_DOM"/>
    <property type="match status" value="1"/>
</dbReference>
<evidence type="ECO:0000256" key="9">
    <source>
        <dbReference type="ARBA" id="ARBA00022837"/>
    </source>
</evidence>
<dbReference type="PROSITE" id="PS00107">
    <property type="entry name" value="PROTEIN_KINASE_ATP"/>
    <property type="match status" value="1"/>
</dbReference>
<dbReference type="PROSITE" id="PS00018">
    <property type="entry name" value="EF_HAND_1"/>
    <property type="match status" value="1"/>
</dbReference>
<dbReference type="EC" id="2.7.11.1" evidence="2"/>